<gene>
    <name evidence="1" type="ORF">ASZ90_013087</name>
</gene>
<dbReference type="AlphaFoldDB" id="A0A0W8F8P3"/>
<dbReference type="EMBL" id="LNQE01001456">
    <property type="protein sequence ID" value="KUG17229.1"/>
    <property type="molecule type" value="Genomic_DNA"/>
</dbReference>
<accession>A0A0W8F8P3</accession>
<proteinExistence type="predicted"/>
<evidence type="ECO:0008006" key="2">
    <source>
        <dbReference type="Google" id="ProtNLM"/>
    </source>
</evidence>
<comment type="caution">
    <text evidence="1">The sequence shown here is derived from an EMBL/GenBank/DDBJ whole genome shotgun (WGS) entry which is preliminary data.</text>
</comment>
<evidence type="ECO:0000313" key="1">
    <source>
        <dbReference type="EMBL" id="KUG17229.1"/>
    </source>
</evidence>
<organism evidence="1">
    <name type="scientific">hydrocarbon metagenome</name>
    <dbReference type="NCBI Taxonomy" id="938273"/>
    <lineage>
        <taxon>unclassified sequences</taxon>
        <taxon>metagenomes</taxon>
        <taxon>ecological metagenomes</taxon>
    </lineage>
</organism>
<sequence>MKREFKISVVSELESGKPQIATEHGIHSSIPYQWQYELAENPERANSFNGDRCKYEARIAQALEAGSAGSCRE</sequence>
<reference evidence="1" key="1">
    <citation type="journal article" date="2015" name="Proc. Natl. Acad. Sci. U.S.A.">
        <title>Networks of energetic and metabolic interactions define dynamics in microbial communities.</title>
        <authorList>
            <person name="Embree M."/>
            <person name="Liu J.K."/>
            <person name="Al-Bassam M.M."/>
            <person name="Zengler K."/>
        </authorList>
    </citation>
    <scope>NUCLEOTIDE SEQUENCE</scope>
</reference>
<protein>
    <recommendedName>
        <fullName evidence="2">Transposase</fullName>
    </recommendedName>
</protein>
<name>A0A0W8F8P3_9ZZZZ</name>